<dbReference type="RefSeq" id="WP_131284715.1">
    <property type="nucleotide sequence ID" value="NZ_SJKA01000001.1"/>
</dbReference>
<proteinExistence type="predicted"/>
<reference evidence="1 2" key="1">
    <citation type="submission" date="2019-02" db="EMBL/GenBank/DDBJ databases">
        <title>Kribbella capetownensis sp. nov. and Kribbella speibonae sp. nov., isolated from soil.</title>
        <authorList>
            <person name="Curtis S.M."/>
            <person name="Norton I."/>
            <person name="Everest G.J."/>
            <person name="Meyers P.R."/>
        </authorList>
    </citation>
    <scope>NUCLEOTIDE SEQUENCE [LARGE SCALE GENOMIC DNA]</scope>
    <source>
        <strain evidence="1 2">DSM 27082</strain>
    </source>
</reference>
<dbReference type="EMBL" id="SJKA01000001">
    <property type="protein sequence ID" value="TCC43598.1"/>
    <property type="molecule type" value="Genomic_DNA"/>
</dbReference>
<dbReference type="Proteomes" id="UP000292695">
    <property type="component" value="Unassembled WGS sequence"/>
</dbReference>
<protein>
    <recommendedName>
        <fullName evidence="3">XRE family transcriptional regulator</fullName>
    </recommendedName>
</protein>
<evidence type="ECO:0000313" key="1">
    <source>
        <dbReference type="EMBL" id="TCC43598.1"/>
    </source>
</evidence>
<organism evidence="1 2">
    <name type="scientific">Kribbella sindirgiensis</name>
    <dbReference type="NCBI Taxonomy" id="1124744"/>
    <lineage>
        <taxon>Bacteria</taxon>
        <taxon>Bacillati</taxon>
        <taxon>Actinomycetota</taxon>
        <taxon>Actinomycetes</taxon>
        <taxon>Propionibacteriales</taxon>
        <taxon>Kribbellaceae</taxon>
        <taxon>Kribbella</taxon>
    </lineage>
</organism>
<dbReference type="OrthoDB" id="3213425at2"/>
<dbReference type="AlphaFoldDB" id="A0A4R0JGA8"/>
<accession>A0A4R0JGA8</accession>
<sequence>MSSPNELFAALMDSAGCSRSALAKDIRELAAARGLNNIRCDHVDVGRWLQGMVPRGEKPALIAEALGRRLGRAVSLNDLGFPADHR</sequence>
<keyword evidence="2" id="KW-1185">Reference proteome</keyword>
<name>A0A4R0JGA8_9ACTN</name>
<gene>
    <name evidence="1" type="ORF">E0H50_03895</name>
</gene>
<comment type="caution">
    <text evidence="1">The sequence shown here is derived from an EMBL/GenBank/DDBJ whole genome shotgun (WGS) entry which is preliminary data.</text>
</comment>
<evidence type="ECO:0008006" key="3">
    <source>
        <dbReference type="Google" id="ProtNLM"/>
    </source>
</evidence>
<evidence type="ECO:0000313" key="2">
    <source>
        <dbReference type="Proteomes" id="UP000292695"/>
    </source>
</evidence>